<comment type="caution">
    <text evidence="2">The sequence shown here is derived from an EMBL/GenBank/DDBJ whole genome shotgun (WGS) entry which is preliminary data.</text>
</comment>
<reference evidence="2" key="1">
    <citation type="submission" date="2020-08" db="EMBL/GenBank/DDBJ databases">
        <title>Multicomponent nature underlies the extraordinary mechanical properties of spider dragline silk.</title>
        <authorList>
            <person name="Kono N."/>
            <person name="Nakamura H."/>
            <person name="Mori M."/>
            <person name="Yoshida Y."/>
            <person name="Ohtoshi R."/>
            <person name="Malay A.D."/>
            <person name="Moran D.A.P."/>
            <person name="Tomita M."/>
            <person name="Numata K."/>
            <person name="Arakawa K."/>
        </authorList>
    </citation>
    <scope>NUCLEOTIDE SEQUENCE</scope>
</reference>
<organism evidence="2 3">
    <name type="scientific">Trichonephila inaurata madagascariensis</name>
    <dbReference type="NCBI Taxonomy" id="2747483"/>
    <lineage>
        <taxon>Eukaryota</taxon>
        <taxon>Metazoa</taxon>
        <taxon>Ecdysozoa</taxon>
        <taxon>Arthropoda</taxon>
        <taxon>Chelicerata</taxon>
        <taxon>Arachnida</taxon>
        <taxon>Araneae</taxon>
        <taxon>Araneomorphae</taxon>
        <taxon>Entelegynae</taxon>
        <taxon>Araneoidea</taxon>
        <taxon>Nephilidae</taxon>
        <taxon>Trichonephila</taxon>
        <taxon>Trichonephila inaurata</taxon>
    </lineage>
</organism>
<dbReference type="EMBL" id="BMAV01004506">
    <property type="protein sequence ID" value="GFY44968.1"/>
    <property type="molecule type" value="Genomic_DNA"/>
</dbReference>
<feature type="region of interest" description="Disordered" evidence="1">
    <location>
        <begin position="1"/>
        <end position="25"/>
    </location>
</feature>
<name>A0A8X6X0Z1_9ARAC</name>
<feature type="compositionally biased region" description="Polar residues" evidence="1">
    <location>
        <begin position="8"/>
        <end position="25"/>
    </location>
</feature>
<sequence length="67" mass="7344">MQEHGRSKWSQVIPRSSGNIGQRGSLMVSSADDSLPFSEFIISKSGVTVRLSHSSEVFEPIHTFPPS</sequence>
<evidence type="ECO:0000313" key="2">
    <source>
        <dbReference type="EMBL" id="GFY44968.1"/>
    </source>
</evidence>
<dbReference type="Proteomes" id="UP000886998">
    <property type="component" value="Unassembled WGS sequence"/>
</dbReference>
<proteinExistence type="predicted"/>
<accession>A0A8X6X0Z1</accession>
<gene>
    <name evidence="2" type="ORF">TNIN_226131</name>
</gene>
<protein>
    <submittedName>
        <fullName evidence="2">Uncharacterized protein</fullName>
    </submittedName>
</protein>
<keyword evidence="3" id="KW-1185">Reference proteome</keyword>
<evidence type="ECO:0000256" key="1">
    <source>
        <dbReference type="SAM" id="MobiDB-lite"/>
    </source>
</evidence>
<evidence type="ECO:0000313" key="3">
    <source>
        <dbReference type="Proteomes" id="UP000886998"/>
    </source>
</evidence>
<dbReference type="AlphaFoldDB" id="A0A8X6X0Z1"/>